<comment type="caution">
    <text evidence="2">The sequence shown here is derived from an EMBL/GenBank/DDBJ whole genome shotgun (WGS) entry which is preliminary data.</text>
</comment>
<dbReference type="EMBL" id="JANJYI010000001">
    <property type="protein sequence ID" value="KAK2661928.1"/>
    <property type="molecule type" value="Genomic_DNA"/>
</dbReference>
<evidence type="ECO:0000313" key="3">
    <source>
        <dbReference type="Proteomes" id="UP001280121"/>
    </source>
</evidence>
<proteinExistence type="predicted"/>
<protein>
    <submittedName>
        <fullName evidence="2">Uncharacterized protein</fullName>
    </submittedName>
</protein>
<sequence length="287" mass="32332">MAPLLSGTPLIHPVGPFFLGKGPFDRVGPRLLLRTGPVDPVGPRLIGTSPDLSVGPLHLSGTGPDHPVGPLNLLGTARPSCGTPPPPNDTSGPSHKIPRTLCIPRARKHGWQLLSLYTNLTRPKRPRTVPTTSEHAFTPTSLVDVGQLEAYKSYKRNMMRELRDVDLMEPVGVGWFQRFQENYMELFDTSLLEYQWDRKMLRDADKEVKTLGWKVLKYRWSADDLMTVRGLLPVGNRPWHEVDKVHISCNVGRQHWLLASVDLTTRVIHILDLFRQGVTVSIRKRQV</sequence>
<organism evidence="2 3">
    <name type="scientific">Dipteronia dyeriana</name>
    <dbReference type="NCBI Taxonomy" id="168575"/>
    <lineage>
        <taxon>Eukaryota</taxon>
        <taxon>Viridiplantae</taxon>
        <taxon>Streptophyta</taxon>
        <taxon>Embryophyta</taxon>
        <taxon>Tracheophyta</taxon>
        <taxon>Spermatophyta</taxon>
        <taxon>Magnoliopsida</taxon>
        <taxon>eudicotyledons</taxon>
        <taxon>Gunneridae</taxon>
        <taxon>Pentapetalae</taxon>
        <taxon>rosids</taxon>
        <taxon>malvids</taxon>
        <taxon>Sapindales</taxon>
        <taxon>Sapindaceae</taxon>
        <taxon>Hippocastanoideae</taxon>
        <taxon>Acereae</taxon>
        <taxon>Dipteronia</taxon>
    </lineage>
</organism>
<dbReference type="Proteomes" id="UP001280121">
    <property type="component" value="Unassembled WGS sequence"/>
</dbReference>
<evidence type="ECO:0000256" key="1">
    <source>
        <dbReference type="SAM" id="MobiDB-lite"/>
    </source>
</evidence>
<feature type="region of interest" description="Disordered" evidence="1">
    <location>
        <begin position="55"/>
        <end position="96"/>
    </location>
</feature>
<accession>A0AAD9XN48</accession>
<reference evidence="2" key="1">
    <citation type="journal article" date="2023" name="Plant J.">
        <title>Genome sequences and population genomics provide insights into the demographic history, inbreeding, and mutation load of two 'living fossil' tree species of Dipteronia.</title>
        <authorList>
            <person name="Feng Y."/>
            <person name="Comes H.P."/>
            <person name="Chen J."/>
            <person name="Zhu S."/>
            <person name="Lu R."/>
            <person name="Zhang X."/>
            <person name="Li P."/>
            <person name="Qiu J."/>
            <person name="Olsen K.M."/>
            <person name="Qiu Y."/>
        </authorList>
    </citation>
    <scope>NUCLEOTIDE SEQUENCE</scope>
    <source>
        <strain evidence="2">KIB01</strain>
    </source>
</reference>
<evidence type="ECO:0000313" key="2">
    <source>
        <dbReference type="EMBL" id="KAK2661928.1"/>
    </source>
</evidence>
<gene>
    <name evidence="2" type="ORF">Ddye_000502</name>
</gene>
<keyword evidence="3" id="KW-1185">Reference proteome</keyword>
<dbReference type="AlphaFoldDB" id="A0AAD9XN48"/>
<name>A0AAD9XN48_9ROSI</name>